<gene>
    <name evidence="1" type="ORF">HQ497_15320</name>
</gene>
<dbReference type="Proteomes" id="UP000754644">
    <property type="component" value="Unassembled WGS sequence"/>
</dbReference>
<reference evidence="1" key="1">
    <citation type="submission" date="2020-05" db="EMBL/GenBank/DDBJ databases">
        <title>Sulfur intermediates as new biogeochemical hubs in an aquatic model microbial ecosystem.</title>
        <authorList>
            <person name="Vigneron A."/>
        </authorList>
    </citation>
    <scope>NUCLEOTIDE SEQUENCE</scope>
    <source>
        <strain evidence="1">Bin.250</strain>
    </source>
</reference>
<accession>A0A972VZX8</accession>
<evidence type="ECO:0000313" key="2">
    <source>
        <dbReference type="Proteomes" id="UP000754644"/>
    </source>
</evidence>
<organism evidence="1 2">
    <name type="scientific">SAR86 cluster bacterium</name>
    <dbReference type="NCBI Taxonomy" id="2030880"/>
    <lineage>
        <taxon>Bacteria</taxon>
        <taxon>Pseudomonadati</taxon>
        <taxon>Pseudomonadota</taxon>
        <taxon>Gammaproteobacteria</taxon>
        <taxon>SAR86 cluster</taxon>
    </lineage>
</organism>
<protein>
    <submittedName>
        <fullName evidence="1">Uncharacterized protein</fullName>
    </submittedName>
</protein>
<dbReference type="EMBL" id="JABMOJ010000569">
    <property type="protein sequence ID" value="NQV66728.1"/>
    <property type="molecule type" value="Genomic_DNA"/>
</dbReference>
<evidence type="ECO:0000313" key="1">
    <source>
        <dbReference type="EMBL" id="NQV66728.1"/>
    </source>
</evidence>
<comment type="caution">
    <text evidence="1">The sequence shown here is derived from an EMBL/GenBank/DDBJ whole genome shotgun (WGS) entry which is preliminary data.</text>
</comment>
<dbReference type="AlphaFoldDB" id="A0A972VZX8"/>
<proteinExistence type="predicted"/>
<name>A0A972VZX8_9GAMM</name>
<sequence>MNLVELGESTDCEYSKEHACLENDFPKFDRVIHCLTSFEETLDEWQLHCLHYADEQEVELGEAEYVDEVTYHSMISISYCPFCGVNLLEHESTGGELHHDK</sequence>